<protein>
    <submittedName>
        <fullName evidence="2">Uncharacterized protein</fullName>
    </submittedName>
</protein>
<organism evidence="2 3">
    <name type="scientific">Rhodopseudomonas rhenobacensis</name>
    <dbReference type="NCBI Taxonomy" id="87461"/>
    <lineage>
        <taxon>Bacteria</taxon>
        <taxon>Pseudomonadati</taxon>
        <taxon>Pseudomonadota</taxon>
        <taxon>Alphaproteobacteria</taxon>
        <taxon>Hyphomicrobiales</taxon>
        <taxon>Nitrobacteraceae</taxon>
        <taxon>Rhodopseudomonas</taxon>
    </lineage>
</organism>
<dbReference type="AlphaFoldDB" id="A0A7W8E2K5"/>
<dbReference type="Proteomes" id="UP000542353">
    <property type="component" value="Unassembled WGS sequence"/>
</dbReference>
<keyword evidence="1" id="KW-0732">Signal</keyword>
<comment type="caution">
    <text evidence="2">The sequence shown here is derived from an EMBL/GenBank/DDBJ whole genome shotgun (WGS) entry which is preliminary data.</text>
</comment>
<gene>
    <name evidence="2" type="ORF">HNR60_004786</name>
</gene>
<accession>A0A7W8E2K5</accession>
<name>A0A7W8E2K5_9BRAD</name>
<evidence type="ECO:0000256" key="1">
    <source>
        <dbReference type="SAM" id="SignalP"/>
    </source>
</evidence>
<feature type="signal peptide" evidence="1">
    <location>
        <begin position="1"/>
        <end position="28"/>
    </location>
</feature>
<dbReference type="RefSeq" id="WP_430695035.1">
    <property type="nucleotide sequence ID" value="NZ_JACHIH010000057.1"/>
</dbReference>
<proteinExistence type="predicted"/>
<reference evidence="2 3" key="1">
    <citation type="submission" date="2020-08" db="EMBL/GenBank/DDBJ databases">
        <title>Genomic Encyclopedia of Type Strains, Phase IV (KMG-IV): sequencing the most valuable type-strain genomes for metagenomic binning, comparative biology and taxonomic classification.</title>
        <authorList>
            <person name="Goeker M."/>
        </authorList>
    </citation>
    <scope>NUCLEOTIDE SEQUENCE [LARGE SCALE GENOMIC DNA]</scope>
    <source>
        <strain evidence="2 3">DSM 12706</strain>
    </source>
</reference>
<sequence length="133" mass="13584">MTGPKAGRRLMLAVAMTLIVGGASDALAQKALRSGDVLTGQLNAMRSRAKGKRVATFQVVSEPRRLPAPGGLCNLETGPVTFQLVTTTEAQAAQLKGLIGKQVAVKVGALACAEAAGEISEAVISSWSVVATP</sequence>
<evidence type="ECO:0000313" key="3">
    <source>
        <dbReference type="Proteomes" id="UP000542353"/>
    </source>
</evidence>
<evidence type="ECO:0000313" key="2">
    <source>
        <dbReference type="EMBL" id="MBB5050001.1"/>
    </source>
</evidence>
<keyword evidence="3" id="KW-1185">Reference proteome</keyword>
<dbReference type="EMBL" id="JACHIH010000057">
    <property type="protein sequence ID" value="MBB5050001.1"/>
    <property type="molecule type" value="Genomic_DNA"/>
</dbReference>
<feature type="chain" id="PRO_5030737089" evidence="1">
    <location>
        <begin position="29"/>
        <end position="133"/>
    </location>
</feature>